<dbReference type="SUPFAM" id="SSF48403">
    <property type="entry name" value="Ankyrin repeat"/>
    <property type="match status" value="1"/>
</dbReference>
<dbReference type="InterPro" id="IPR036770">
    <property type="entry name" value="Ankyrin_rpt-contain_sf"/>
</dbReference>
<dbReference type="SMART" id="SM00504">
    <property type="entry name" value="Ubox"/>
    <property type="match status" value="1"/>
</dbReference>
<feature type="compositionally biased region" description="Basic and acidic residues" evidence="1">
    <location>
        <begin position="605"/>
        <end position="615"/>
    </location>
</feature>
<dbReference type="PANTHER" id="PTHR46573:SF1">
    <property type="entry name" value="WD REPEAT, SAM AND U-BOX DOMAIN-CONTAINING PROTEIN 1"/>
    <property type="match status" value="1"/>
</dbReference>
<comment type="caution">
    <text evidence="4">The sequence shown here is derived from an EMBL/GenBank/DDBJ whole genome shotgun (WGS) entry which is preliminary data.</text>
</comment>
<feature type="compositionally biased region" description="Basic residues" evidence="1">
    <location>
        <begin position="267"/>
        <end position="280"/>
    </location>
</feature>
<name>A0AAD8Y9P8_9STRA</name>
<evidence type="ECO:0000259" key="3">
    <source>
        <dbReference type="PROSITE" id="PS51698"/>
    </source>
</evidence>
<sequence>MTGFFDANGDPQMDPYAVLKIQSNASDTDIKKAYRTQMLQLHPDKLPPNLTAEEITAVTDKFHIVKDAYEFLTNAQYLTARRLYTAKMASRRAEYERREAFLRRQQNNTHRSSSSDPMPARGNNNMYQQQYSHRHHSHRNNVNRPPPPQSRSHAVPPRRKSENNLNEKYGRSEPNLRQGKSDEPISTPDYGMKYGRGQSIGRRQVHKMGGVSQARKHKVGADGNVPRGRGRSGGGATANNNNNRASSGRAKRTKSSSDARNKERPQRRARSQPRSSRSKSRPRDQTRQEDAARFSSAGGGESQGSNKENCKRSSSNDHKRRSRQMSRDGERRVRSTSAPARYYSKNKSDKSCSTRRAANKELPEEFFCPLTKRIMKDPVVDNDGHTYEREAIERWLRAQSSSPVTNEYLSLDMLQPNNQLKNQIYKATDRPIFYVLDSLAHNLRKRTITATMAEEQRTPTQVEGLSLGDEGQLHHFNALASREEAAAAAKDLECGDAAFIKRSDLKWTYAILAEKDTDSEGVILRFEVDMDKNRKSFPQKQWGKYIRVISKQEQAADEPASAVETTSKTSLLSKISFTKSSSTSSKQAELEVVKAEETPAEPAVEEVKEEVTKPTEDDDTTKVSTLSDSLEVVEKPEEKPDATSSGWFAGIFGSTATSQQSHPTVSTNNSLKESVEMPIDETIKKEPTVEEEPVIEEASVEVEAPVAPVVEEEEDKENDAPAPEEKEEKKRSIFPKISFSRSSSKQKKVTIETPKKSKADAKVESALSPKSKKEWFDPLASEVDYDKNPTDLFQALEARQWEYALSMVGSDSKHFKKDCSTWVVAKGKKKGAALRFRALPLHAAVVFGAPDNLTKAVLEAYPLAARGRDVKGRLPIHLACEHDVSDEVLLLLVNAFPKAFYAKDKLEKTPLDYMNDNGNRKWIKQIIPALLSTKIEDEKIKWDAEKEQALIKYREDLKSDAEYTKDVAAAVEERIETKYANKFELVEVTHKKEIELLKMKHADETRALLEGFEVKLNFERKLQTLKA</sequence>
<dbReference type="CDD" id="cd06257">
    <property type="entry name" value="DnaJ"/>
    <property type="match status" value="1"/>
</dbReference>
<feature type="compositionally biased region" description="Polar residues" evidence="1">
    <location>
        <begin position="654"/>
        <end position="672"/>
    </location>
</feature>
<evidence type="ECO:0000256" key="1">
    <source>
        <dbReference type="SAM" id="MobiDB-lite"/>
    </source>
</evidence>
<feature type="compositionally biased region" description="Basic and acidic residues" evidence="1">
    <location>
        <begin position="749"/>
        <end position="763"/>
    </location>
</feature>
<feature type="compositionally biased region" description="Basic and acidic residues" evidence="1">
    <location>
        <begin position="632"/>
        <end position="641"/>
    </location>
</feature>
<feature type="compositionally biased region" description="Polar residues" evidence="1">
    <location>
        <begin position="105"/>
        <end position="127"/>
    </location>
</feature>
<dbReference type="InterPro" id="IPR036869">
    <property type="entry name" value="J_dom_sf"/>
</dbReference>
<dbReference type="InterPro" id="IPR052085">
    <property type="entry name" value="WD-SAM-U-box"/>
</dbReference>
<feature type="compositionally biased region" description="Basic and acidic residues" evidence="1">
    <location>
        <begin position="281"/>
        <end position="292"/>
    </location>
</feature>
<reference evidence="4" key="1">
    <citation type="submission" date="2023-06" db="EMBL/GenBank/DDBJ databases">
        <title>Survivors Of The Sea: Transcriptome response of Skeletonema marinoi to long-term dormancy.</title>
        <authorList>
            <person name="Pinder M.I.M."/>
            <person name="Kourtchenko O."/>
            <person name="Robertson E.K."/>
            <person name="Larsson T."/>
            <person name="Maumus F."/>
            <person name="Osuna-Cruz C.M."/>
            <person name="Vancaester E."/>
            <person name="Stenow R."/>
            <person name="Vandepoele K."/>
            <person name="Ploug H."/>
            <person name="Bruchert V."/>
            <person name="Godhe A."/>
            <person name="Topel M."/>
        </authorList>
    </citation>
    <scope>NUCLEOTIDE SEQUENCE</scope>
    <source>
        <strain evidence="4">R05AC</strain>
    </source>
</reference>
<dbReference type="Proteomes" id="UP001224775">
    <property type="component" value="Unassembled WGS sequence"/>
</dbReference>
<feature type="domain" description="U-box" evidence="3">
    <location>
        <begin position="361"/>
        <end position="434"/>
    </location>
</feature>
<proteinExistence type="predicted"/>
<dbReference type="InterPro" id="IPR003613">
    <property type="entry name" value="Ubox_domain"/>
</dbReference>
<protein>
    <submittedName>
        <fullName evidence="4">U-box domain-containing protein</fullName>
    </submittedName>
</protein>
<feature type="compositionally biased region" description="Basic residues" evidence="1">
    <location>
        <begin position="132"/>
        <end position="141"/>
    </location>
</feature>
<feature type="region of interest" description="Disordered" evidence="1">
    <location>
        <begin position="586"/>
        <end position="735"/>
    </location>
</feature>
<dbReference type="Gene3D" id="1.25.40.20">
    <property type="entry name" value="Ankyrin repeat-containing domain"/>
    <property type="match status" value="1"/>
</dbReference>
<keyword evidence="5" id="KW-1185">Reference proteome</keyword>
<feature type="compositionally biased region" description="Basic and acidic residues" evidence="1">
    <location>
        <begin position="308"/>
        <end position="317"/>
    </location>
</feature>
<dbReference type="Gene3D" id="1.10.287.110">
    <property type="entry name" value="DnaJ domain"/>
    <property type="match status" value="1"/>
</dbReference>
<gene>
    <name evidence="4" type="ORF">QTG54_007371</name>
</gene>
<evidence type="ECO:0000313" key="5">
    <source>
        <dbReference type="Proteomes" id="UP001224775"/>
    </source>
</evidence>
<feature type="compositionally biased region" description="Basic and acidic residues" evidence="1">
    <location>
        <begin position="588"/>
        <end position="597"/>
    </location>
</feature>
<dbReference type="AlphaFoldDB" id="A0AAD8Y9P8"/>
<dbReference type="SMART" id="SM00271">
    <property type="entry name" value="DnaJ"/>
    <property type="match status" value="1"/>
</dbReference>
<dbReference type="CDD" id="cd16655">
    <property type="entry name" value="RING-Ubox_WDSUB1-like"/>
    <property type="match status" value="1"/>
</dbReference>
<dbReference type="EMBL" id="JATAAI010000012">
    <property type="protein sequence ID" value="KAK1741798.1"/>
    <property type="molecule type" value="Genomic_DNA"/>
</dbReference>
<dbReference type="InterPro" id="IPR001623">
    <property type="entry name" value="DnaJ_domain"/>
</dbReference>
<dbReference type="PROSITE" id="PS51698">
    <property type="entry name" value="U_BOX"/>
    <property type="match status" value="1"/>
</dbReference>
<dbReference type="Pfam" id="PF04564">
    <property type="entry name" value="U-box"/>
    <property type="match status" value="1"/>
</dbReference>
<feature type="compositionally biased region" description="Acidic residues" evidence="1">
    <location>
        <begin position="689"/>
        <end position="700"/>
    </location>
</feature>
<evidence type="ECO:0000313" key="4">
    <source>
        <dbReference type="EMBL" id="KAK1741798.1"/>
    </source>
</evidence>
<dbReference type="PANTHER" id="PTHR46573">
    <property type="entry name" value="WD REPEAT, SAM AND U-BOX DOMAIN-CONTAINING PROTEIN 1"/>
    <property type="match status" value="1"/>
</dbReference>
<accession>A0AAD8Y9P8</accession>
<evidence type="ECO:0000259" key="2">
    <source>
        <dbReference type="PROSITE" id="PS50076"/>
    </source>
</evidence>
<dbReference type="InterPro" id="IPR013083">
    <property type="entry name" value="Znf_RING/FYVE/PHD"/>
</dbReference>
<feature type="compositionally biased region" description="Basic and acidic residues" evidence="1">
    <location>
        <begin position="346"/>
        <end position="356"/>
    </location>
</feature>
<feature type="domain" description="J" evidence="2">
    <location>
        <begin position="14"/>
        <end position="99"/>
    </location>
</feature>
<organism evidence="4 5">
    <name type="scientific">Skeletonema marinoi</name>
    <dbReference type="NCBI Taxonomy" id="267567"/>
    <lineage>
        <taxon>Eukaryota</taxon>
        <taxon>Sar</taxon>
        <taxon>Stramenopiles</taxon>
        <taxon>Ochrophyta</taxon>
        <taxon>Bacillariophyta</taxon>
        <taxon>Coscinodiscophyceae</taxon>
        <taxon>Thalassiosirophycidae</taxon>
        <taxon>Thalassiosirales</taxon>
        <taxon>Skeletonemataceae</taxon>
        <taxon>Skeletonema</taxon>
        <taxon>Skeletonema marinoi-dohrnii complex</taxon>
    </lineage>
</organism>
<feature type="region of interest" description="Disordered" evidence="1">
    <location>
        <begin position="745"/>
        <end position="764"/>
    </location>
</feature>
<feature type="compositionally biased region" description="Basic and acidic residues" evidence="1">
    <location>
        <begin position="255"/>
        <end position="266"/>
    </location>
</feature>
<dbReference type="GO" id="GO:0004842">
    <property type="term" value="F:ubiquitin-protein transferase activity"/>
    <property type="evidence" value="ECO:0007669"/>
    <property type="project" value="InterPro"/>
</dbReference>
<feature type="compositionally biased region" description="Low complexity" evidence="1">
    <location>
        <begin position="237"/>
        <end position="248"/>
    </location>
</feature>
<dbReference type="SUPFAM" id="SSF46565">
    <property type="entry name" value="Chaperone J-domain"/>
    <property type="match status" value="1"/>
</dbReference>
<dbReference type="PROSITE" id="PS50076">
    <property type="entry name" value="DNAJ_2"/>
    <property type="match status" value="1"/>
</dbReference>
<dbReference type="GO" id="GO:0016567">
    <property type="term" value="P:protein ubiquitination"/>
    <property type="evidence" value="ECO:0007669"/>
    <property type="project" value="InterPro"/>
</dbReference>
<dbReference type="Pfam" id="PF00226">
    <property type="entry name" value="DnaJ"/>
    <property type="match status" value="1"/>
</dbReference>
<dbReference type="Gene3D" id="3.30.40.10">
    <property type="entry name" value="Zinc/RING finger domain, C3HC4 (zinc finger)"/>
    <property type="match status" value="1"/>
</dbReference>
<dbReference type="PRINTS" id="PR00625">
    <property type="entry name" value="JDOMAIN"/>
</dbReference>
<dbReference type="SUPFAM" id="SSF57850">
    <property type="entry name" value="RING/U-box"/>
    <property type="match status" value="1"/>
</dbReference>
<feature type="region of interest" description="Disordered" evidence="1">
    <location>
        <begin position="102"/>
        <end position="356"/>
    </location>
</feature>